<proteinExistence type="inferred from homology"/>
<feature type="domain" description="STAS" evidence="3">
    <location>
        <begin position="6"/>
        <end position="112"/>
    </location>
</feature>
<keyword evidence="5" id="KW-1185">Reference proteome</keyword>
<evidence type="ECO:0000313" key="5">
    <source>
        <dbReference type="Proteomes" id="UP001595859"/>
    </source>
</evidence>
<name>A0ABV9S556_9PSEU</name>
<dbReference type="SUPFAM" id="SSF52091">
    <property type="entry name" value="SpoIIaa-like"/>
    <property type="match status" value="1"/>
</dbReference>
<dbReference type="Proteomes" id="UP001595859">
    <property type="component" value="Unassembled WGS sequence"/>
</dbReference>
<dbReference type="PROSITE" id="PS50801">
    <property type="entry name" value="STAS"/>
    <property type="match status" value="1"/>
</dbReference>
<evidence type="ECO:0000259" key="3">
    <source>
        <dbReference type="PROSITE" id="PS50801"/>
    </source>
</evidence>
<dbReference type="Gene3D" id="3.30.750.24">
    <property type="entry name" value="STAS domain"/>
    <property type="match status" value="1"/>
</dbReference>
<evidence type="ECO:0000256" key="2">
    <source>
        <dbReference type="RuleBase" id="RU003749"/>
    </source>
</evidence>
<dbReference type="NCBIfam" id="TIGR00377">
    <property type="entry name" value="ant_ant_sig"/>
    <property type="match status" value="1"/>
</dbReference>
<accession>A0ABV9S556</accession>
<reference evidence="5" key="1">
    <citation type="journal article" date="2019" name="Int. J. Syst. Evol. Microbiol.">
        <title>The Global Catalogue of Microorganisms (GCM) 10K type strain sequencing project: providing services to taxonomists for standard genome sequencing and annotation.</title>
        <authorList>
            <consortium name="The Broad Institute Genomics Platform"/>
            <consortium name="The Broad Institute Genome Sequencing Center for Infectious Disease"/>
            <person name="Wu L."/>
            <person name="Ma J."/>
        </authorList>
    </citation>
    <scope>NUCLEOTIDE SEQUENCE [LARGE SCALE GENOMIC DNA]</scope>
    <source>
        <strain evidence="5">ZS-22-S1</strain>
    </source>
</reference>
<dbReference type="Pfam" id="PF01740">
    <property type="entry name" value="STAS"/>
    <property type="match status" value="1"/>
</dbReference>
<evidence type="ECO:0000256" key="1">
    <source>
        <dbReference type="ARBA" id="ARBA00009013"/>
    </source>
</evidence>
<dbReference type="InterPro" id="IPR003658">
    <property type="entry name" value="Anti-sigma_ant"/>
</dbReference>
<comment type="caution">
    <text evidence="4">The sequence shown here is derived from an EMBL/GenBank/DDBJ whole genome shotgun (WGS) entry which is preliminary data.</text>
</comment>
<protein>
    <recommendedName>
        <fullName evidence="2">Anti-sigma factor antagonist</fullName>
    </recommendedName>
</protein>
<evidence type="ECO:0000313" key="4">
    <source>
        <dbReference type="EMBL" id="MFC4856837.1"/>
    </source>
</evidence>
<comment type="similarity">
    <text evidence="1 2">Belongs to the anti-sigma-factor antagonist family.</text>
</comment>
<dbReference type="RefSeq" id="WP_378058824.1">
    <property type="nucleotide sequence ID" value="NZ_JBHSIS010000011.1"/>
</dbReference>
<organism evidence="4 5">
    <name type="scientific">Actinophytocola glycyrrhizae</name>
    <dbReference type="NCBI Taxonomy" id="2044873"/>
    <lineage>
        <taxon>Bacteria</taxon>
        <taxon>Bacillati</taxon>
        <taxon>Actinomycetota</taxon>
        <taxon>Actinomycetes</taxon>
        <taxon>Pseudonocardiales</taxon>
        <taxon>Pseudonocardiaceae</taxon>
    </lineage>
</organism>
<dbReference type="PANTHER" id="PTHR33495:SF13">
    <property type="entry name" value="ANTI-SIGMA-F FACTOR ANTAGONIST RSFB"/>
    <property type="match status" value="1"/>
</dbReference>
<dbReference type="CDD" id="cd07043">
    <property type="entry name" value="STAS_anti-anti-sigma_factors"/>
    <property type="match status" value="1"/>
</dbReference>
<sequence length="117" mass="12280">MADTGLDVSITRLTGASVACLCGEVDVTTAPALRTAITEAMRSEPDLLVIDLLAVTFLASAGLHVLFEAAAAGRPEVRVVAVRRECVRPIRLTGLDTVVSVHTTVTDALGEGCHRVR</sequence>
<dbReference type="EMBL" id="JBHSIS010000011">
    <property type="protein sequence ID" value="MFC4856837.1"/>
    <property type="molecule type" value="Genomic_DNA"/>
</dbReference>
<dbReference type="InterPro" id="IPR036513">
    <property type="entry name" value="STAS_dom_sf"/>
</dbReference>
<gene>
    <name evidence="4" type="ORF">ACFPCV_25310</name>
</gene>
<dbReference type="PANTHER" id="PTHR33495">
    <property type="entry name" value="ANTI-SIGMA FACTOR ANTAGONIST TM_1081-RELATED-RELATED"/>
    <property type="match status" value="1"/>
</dbReference>
<dbReference type="InterPro" id="IPR002645">
    <property type="entry name" value="STAS_dom"/>
</dbReference>